<evidence type="ECO:0000313" key="3">
    <source>
        <dbReference type="Proteomes" id="UP000001608"/>
    </source>
</evidence>
<reference evidence="2 3" key="1">
    <citation type="journal article" date="2011" name="DNA Res.">
        <title>Whole-genome sequencing of sake yeast Saccharomyces cerevisiae Kyokai no. 7.</title>
        <authorList>
            <person name="Akao T."/>
            <person name="Yashiro I."/>
            <person name="Hosoyama A."/>
            <person name="Kitagaki H."/>
            <person name="Horikawa H."/>
            <person name="Watanabe D."/>
            <person name="Akada R."/>
            <person name="Ando Y."/>
            <person name="Harashima S."/>
            <person name="Inoue T."/>
            <person name="Inoue Y."/>
            <person name="Kajiwara S."/>
            <person name="Kitamoto K."/>
            <person name="Kitamoto N."/>
            <person name="Kobayashi O."/>
            <person name="Kuhara S."/>
            <person name="Masubuchi T."/>
            <person name="Mizoguchi H."/>
            <person name="Nakao Y."/>
            <person name="Nakazato A."/>
            <person name="Namise M."/>
            <person name="Oba T."/>
            <person name="Ogata T."/>
            <person name="Ohta A."/>
            <person name="Sato M."/>
            <person name="Shibasaki S."/>
            <person name="Takatsume Y."/>
            <person name="Tanimoto S."/>
            <person name="Tsuboi H."/>
            <person name="Nishimura A."/>
            <person name="Yoda K."/>
            <person name="Ishikawa T."/>
            <person name="Iwashita K."/>
            <person name="Fujita N."/>
            <person name="Shimoi H."/>
        </authorList>
    </citation>
    <scope>NUCLEOTIDE SEQUENCE [LARGE SCALE GENOMIC DNA]</scope>
    <source>
        <strain evidence="3">Kyokai no. 7 / NBRC 101557</strain>
    </source>
</reference>
<dbReference type="FunFam" id="2.60.40.1180:FF:000027">
    <property type="entry name" value="Oligo-1,6-glucosidase IMA1"/>
    <property type="match status" value="1"/>
</dbReference>
<comment type="caution">
    <text evidence="2">The sequence shown here is derived from an EMBL/GenBank/DDBJ whole genome shotgun (WGS) entry which is preliminary data.</text>
</comment>
<dbReference type="EMBL" id="DG000038">
    <property type="protein sequence ID" value="GAA21846.1"/>
    <property type="molecule type" value="Genomic_DNA"/>
</dbReference>
<dbReference type="SUPFAM" id="SSF51011">
    <property type="entry name" value="Glycosyl hydrolase domain"/>
    <property type="match status" value="1"/>
</dbReference>
<gene>
    <name evidence="2" type="primary">K7_00616</name>
    <name evidence="2" type="ORF">SYK7_006161</name>
</gene>
<organism evidence="2 3">
    <name type="scientific">Saccharomyces cerevisiae (strain Kyokai no. 7 / NBRC 101557)</name>
    <name type="common">Baker's yeast</name>
    <dbReference type="NCBI Taxonomy" id="721032"/>
    <lineage>
        <taxon>Eukaryota</taxon>
        <taxon>Fungi</taxon>
        <taxon>Dikarya</taxon>
        <taxon>Ascomycota</taxon>
        <taxon>Saccharomycotina</taxon>
        <taxon>Saccharomycetes</taxon>
        <taxon>Saccharomycetales</taxon>
        <taxon>Saccharomycetaceae</taxon>
        <taxon>Saccharomyces</taxon>
    </lineage>
</organism>
<protein>
    <submittedName>
        <fullName evidence="2">K7_00616p</fullName>
    </submittedName>
</protein>
<accession>G2W9V3</accession>
<dbReference type="HOGENOM" id="CLU_2607866_0_0_1"/>
<sequence>MIYGYDFQFIDLDSDQIFSFTKEYEDKTLFAALNFSGEEIEFSLPREGASLSFILGNYDDTDVSSRVLKPWEGRIYLVK</sequence>
<name>G2W9V3_YEASK</name>
<dbReference type="Gene3D" id="2.60.40.1180">
    <property type="entry name" value="Golgi alpha-mannosidase II"/>
    <property type="match status" value="1"/>
</dbReference>
<dbReference type="InterPro" id="IPR013780">
    <property type="entry name" value="Glyco_hydro_b"/>
</dbReference>
<dbReference type="InterPro" id="IPR032091">
    <property type="entry name" value="Malt_amylase-like_C"/>
</dbReference>
<proteinExistence type="predicted"/>
<feature type="domain" description="Maltogenic amylase-like C-terminal" evidence="1">
    <location>
        <begin position="7"/>
        <end position="58"/>
    </location>
</feature>
<evidence type="ECO:0000259" key="1">
    <source>
        <dbReference type="Pfam" id="PF16657"/>
    </source>
</evidence>
<dbReference type="OrthoDB" id="1740265at2759"/>
<dbReference type="Proteomes" id="UP000001608">
    <property type="component" value="Chromosome 2"/>
</dbReference>
<dbReference type="AlphaFoldDB" id="G2W9V3"/>
<evidence type="ECO:0000313" key="2">
    <source>
        <dbReference type="EMBL" id="GAA21846.1"/>
    </source>
</evidence>
<dbReference type="Pfam" id="PF16657">
    <property type="entry name" value="Malt_amylase_C"/>
    <property type="match status" value="1"/>
</dbReference>